<evidence type="ECO:0000313" key="7">
    <source>
        <dbReference type="Proteomes" id="UP000523000"/>
    </source>
</evidence>
<dbReference type="Pfam" id="PF14690">
    <property type="entry name" value="Zn_ribbon_ISL3"/>
    <property type="match status" value="1"/>
</dbReference>
<evidence type="ECO:0000313" key="4">
    <source>
        <dbReference type="EMBL" id="MBB2995171.1"/>
    </source>
</evidence>
<feature type="domain" description="Transposase IS204/IS1001/IS1096/IS1165 DDE" evidence="1">
    <location>
        <begin position="157"/>
        <end position="394"/>
    </location>
</feature>
<dbReference type="PANTHER" id="PTHR33498:SF1">
    <property type="entry name" value="TRANSPOSASE FOR INSERTION SEQUENCE ELEMENT IS1557"/>
    <property type="match status" value="1"/>
</dbReference>
<accession>A0A839QI55</accession>
<evidence type="ECO:0000259" key="1">
    <source>
        <dbReference type="Pfam" id="PF01610"/>
    </source>
</evidence>
<dbReference type="InterPro" id="IPR032877">
    <property type="entry name" value="Transposase_HTH"/>
</dbReference>
<dbReference type="NCBIfam" id="NF033550">
    <property type="entry name" value="transpos_ISL3"/>
    <property type="match status" value="1"/>
</dbReference>
<name>A0A839QI55_9MICC</name>
<evidence type="ECO:0000313" key="6">
    <source>
        <dbReference type="EMBL" id="MBB2995732.1"/>
    </source>
</evidence>
<feature type="domain" description="Transposase IS204/IS1001/IS1096/IS1165 helix-turn-helix" evidence="2">
    <location>
        <begin position="92"/>
        <end position="142"/>
    </location>
</feature>
<dbReference type="PANTHER" id="PTHR33498">
    <property type="entry name" value="TRANSPOSASE FOR INSERTION SEQUENCE ELEMENT IS1557"/>
    <property type="match status" value="1"/>
</dbReference>
<dbReference type="AlphaFoldDB" id="A0A839QI55"/>
<comment type="caution">
    <text evidence="5">The sequence shown here is derived from an EMBL/GenBank/DDBJ whole genome shotgun (WGS) entry which is preliminary data.</text>
</comment>
<dbReference type="InterPro" id="IPR047951">
    <property type="entry name" value="Transpos_ISL3"/>
</dbReference>
<dbReference type="InterPro" id="IPR002560">
    <property type="entry name" value="Transposase_DDE"/>
</dbReference>
<dbReference type="EMBL" id="JACHVS010000001">
    <property type="protein sequence ID" value="MBB2995732.1"/>
    <property type="molecule type" value="Genomic_DNA"/>
</dbReference>
<protein>
    <submittedName>
        <fullName evidence="5">Transposase</fullName>
    </submittedName>
</protein>
<evidence type="ECO:0000259" key="3">
    <source>
        <dbReference type="Pfam" id="PF14690"/>
    </source>
</evidence>
<gene>
    <name evidence="4" type="ORF">E9229_001362</name>
    <name evidence="5" type="ORF">E9229_001741</name>
    <name evidence="6" type="ORF">E9229_001923</name>
</gene>
<feature type="domain" description="Transposase IS204/IS1001/IS1096/IS1165 zinc-finger" evidence="3">
    <location>
        <begin position="42"/>
        <end position="87"/>
    </location>
</feature>
<reference evidence="5 7" key="1">
    <citation type="submission" date="2020-08" db="EMBL/GenBank/DDBJ databases">
        <title>Sequencing the genomes of 1000 actinobacteria strains.</title>
        <authorList>
            <person name="Klenk H.-P."/>
        </authorList>
    </citation>
    <scope>NUCLEOTIDE SEQUENCE [LARGE SCALE GENOMIC DNA]</scope>
    <source>
        <strain evidence="5 7">DSM 22826</strain>
    </source>
</reference>
<organism evidence="5 7">
    <name type="scientific">Paeniglutamicibacter cryotolerans</name>
    <dbReference type="NCBI Taxonomy" id="670079"/>
    <lineage>
        <taxon>Bacteria</taxon>
        <taxon>Bacillati</taxon>
        <taxon>Actinomycetota</taxon>
        <taxon>Actinomycetes</taxon>
        <taxon>Micrococcales</taxon>
        <taxon>Micrococcaceae</taxon>
        <taxon>Paeniglutamicibacter</taxon>
    </lineage>
</organism>
<dbReference type="Pfam" id="PF13542">
    <property type="entry name" value="HTH_Tnp_ISL3"/>
    <property type="match status" value="1"/>
</dbReference>
<dbReference type="RefSeq" id="WP_183510471.1">
    <property type="nucleotide sequence ID" value="NZ_BAABGK010000065.1"/>
</dbReference>
<evidence type="ECO:0000259" key="2">
    <source>
        <dbReference type="Pfam" id="PF13542"/>
    </source>
</evidence>
<keyword evidence="7" id="KW-1185">Reference proteome</keyword>
<dbReference type="Pfam" id="PF01610">
    <property type="entry name" value="DDE_Tnp_ISL3"/>
    <property type="match status" value="1"/>
</dbReference>
<dbReference type="Proteomes" id="UP000523000">
    <property type="component" value="Unassembled WGS sequence"/>
</dbReference>
<sequence>MRATTLLNRALKFSGTSITNVEFDGHGAVIATVKLTARKKLSCPHCPFATTVGYDTRWAESRWRHLDLGGSPLVLKMLRRRLRCPEHGVVVQAVPFARSNARFTRDFEDLVAWLVTRADKTSVSAFTRIAWRTVGAICERVVEEQLDDTRFENLVHLGVDEISWKKHHNYLTLVSDHETSTILWGAAGKNAATLDQFFTEIGPENTQDIKAVSMDMGAAFIKSVKKNAPQAAICIDPFHCVQLATNALEAVRRAFWQKARELPDKAFAKKYKGNRWALLKNPGDLTEKQGATLKQMEQDGGELWEAYLLKESLREVFAGDLETQDVMGMISAWCDAATTSALAPFRKAAATLRGHMEGIYQAVTRGISNGKHEGLNNKIRTMTRRSYGFHSPEATLALIMLACGPVTTRLPYQK</sequence>
<proteinExistence type="predicted"/>
<dbReference type="EMBL" id="JACHVS010000001">
    <property type="protein sequence ID" value="MBB2995171.1"/>
    <property type="molecule type" value="Genomic_DNA"/>
</dbReference>
<dbReference type="EMBL" id="JACHVS010000001">
    <property type="protein sequence ID" value="MBB2995550.1"/>
    <property type="molecule type" value="Genomic_DNA"/>
</dbReference>
<evidence type="ECO:0000313" key="5">
    <source>
        <dbReference type="EMBL" id="MBB2995550.1"/>
    </source>
</evidence>
<dbReference type="InterPro" id="IPR029261">
    <property type="entry name" value="Transposase_Znf"/>
</dbReference>